<dbReference type="AlphaFoldDB" id="A0A5B8Z8X8"/>
<dbReference type="OrthoDB" id="5471155at2"/>
<comment type="subcellular location">
    <subcellularLocation>
        <location evidence="1 6">Cell membrane</location>
        <topology evidence="1 6">Multi-pass membrane protein</topology>
    </subcellularLocation>
</comment>
<proteinExistence type="inferred from homology"/>
<keyword evidence="9" id="KW-1185">Reference proteome</keyword>
<dbReference type="GO" id="GO:0005886">
    <property type="term" value="C:plasma membrane"/>
    <property type="evidence" value="ECO:0007669"/>
    <property type="project" value="UniProtKB-SubCell"/>
</dbReference>
<keyword evidence="2 6" id="KW-1003">Cell membrane</keyword>
<dbReference type="PANTHER" id="PTHR12677">
    <property type="entry name" value="GOLGI APPARATUS MEMBRANE PROTEIN TVP38-RELATED"/>
    <property type="match status" value="1"/>
</dbReference>
<feature type="transmembrane region" description="Helical" evidence="6">
    <location>
        <begin position="50"/>
        <end position="70"/>
    </location>
</feature>
<feature type="domain" description="VTT" evidence="7">
    <location>
        <begin position="33"/>
        <end position="151"/>
    </location>
</feature>
<dbReference type="InterPro" id="IPR032816">
    <property type="entry name" value="VTT_dom"/>
</dbReference>
<evidence type="ECO:0000256" key="2">
    <source>
        <dbReference type="ARBA" id="ARBA00022475"/>
    </source>
</evidence>
<organism evidence="8 9">
    <name type="scientific">Cytobacillus dafuensis</name>
    <name type="common">Bacillus dafuensis</name>
    <dbReference type="NCBI Taxonomy" id="1742359"/>
    <lineage>
        <taxon>Bacteria</taxon>
        <taxon>Bacillati</taxon>
        <taxon>Bacillota</taxon>
        <taxon>Bacilli</taxon>
        <taxon>Bacillales</taxon>
        <taxon>Bacillaceae</taxon>
        <taxon>Cytobacillus</taxon>
    </lineage>
</organism>
<gene>
    <name evidence="8" type="ORF">FSZ17_20290</name>
</gene>
<keyword evidence="4 6" id="KW-1133">Transmembrane helix</keyword>
<protein>
    <recommendedName>
        <fullName evidence="6">TVP38/TMEM64 family membrane protein</fullName>
    </recommendedName>
</protein>
<evidence type="ECO:0000256" key="6">
    <source>
        <dbReference type="RuleBase" id="RU366058"/>
    </source>
</evidence>
<reference evidence="9" key="1">
    <citation type="submission" date="2019-08" db="EMBL/GenBank/DDBJ databases">
        <authorList>
            <person name="Zheng X."/>
        </authorList>
    </citation>
    <scope>NUCLEOTIDE SEQUENCE [LARGE SCALE GENOMIC DNA]</scope>
    <source>
        <strain evidence="9">FJAT-25496</strain>
    </source>
</reference>
<dbReference type="RefSeq" id="WP_057773760.1">
    <property type="nucleotide sequence ID" value="NZ_CP042593.1"/>
</dbReference>
<evidence type="ECO:0000313" key="9">
    <source>
        <dbReference type="Proteomes" id="UP000321555"/>
    </source>
</evidence>
<comment type="similarity">
    <text evidence="6">Belongs to the TVP38/TMEM64 family.</text>
</comment>
<keyword evidence="5 6" id="KW-0472">Membrane</keyword>
<name>A0A5B8Z8X8_CYTDA</name>
<evidence type="ECO:0000256" key="5">
    <source>
        <dbReference type="ARBA" id="ARBA00023136"/>
    </source>
</evidence>
<dbReference type="PANTHER" id="PTHR12677:SF55">
    <property type="entry name" value="UNDECAPRENYL PHOSPHATE TRANSPORTER SAOUHSC_00901-RELATED"/>
    <property type="match status" value="1"/>
</dbReference>
<feature type="transmembrane region" description="Helical" evidence="6">
    <location>
        <begin position="100"/>
        <end position="122"/>
    </location>
</feature>
<sequence length="187" mass="20305">MEAILLNWFPPNPILAVLLSLTLNIIVAISGILPSAFITAGNIVFFGFEAGLLVSITGEAAGAIVSFVLYRKGLIKLSSNFKKSESKLLQKLKNTAGAEAVLLVLALRILPFIPSGAVTLTAAYSKMKLLSFSIASTLGKIPSLFIEAYSTNQLLSLELELQLGVILLLFILANSYYLIKRKYKRKK</sequence>
<dbReference type="KEGG" id="bda:FSZ17_20290"/>
<evidence type="ECO:0000259" key="7">
    <source>
        <dbReference type="Pfam" id="PF09335"/>
    </source>
</evidence>
<dbReference type="Proteomes" id="UP000321555">
    <property type="component" value="Chromosome"/>
</dbReference>
<dbReference type="InterPro" id="IPR015414">
    <property type="entry name" value="TMEM64"/>
</dbReference>
<feature type="transmembrane region" description="Helical" evidence="6">
    <location>
        <begin position="14"/>
        <end position="38"/>
    </location>
</feature>
<dbReference type="Pfam" id="PF09335">
    <property type="entry name" value="VTT_dom"/>
    <property type="match status" value="1"/>
</dbReference>
<evidence type="ECO:0000313" key="8">
    <source>
        <dbReference type="EMBL" id="QED49414.1"/>
    </source>
</evidence>
<keyword evidence="3 6" id="KW-0812">Transmembrane</keyword>
<dbReference type="EMBL" id="CP042593">
    <property type="protein sequence ID" value="QED49414.1"/>
    <property type="molecule type" value="Genomic_DNA"/>
</dbReference>
<evidence type="ECO:0000256" key="1">
    <source>
        <dbReference type="ARBA" id="ARBA00004651"/>
    </source>
</evidence>
<feature type="transmembrane region" description="Helical" evidence="6">
    <location>
        <begin position="161"/>
        <end position="179"/>
    </location>
</feature>
<accession>A0A5B8Z8X8</accession>
<feature type="transmembrane region" description="Helical" evidence="6">
    <location>
        <begin position="129"/>
        <end position="149"/>
    </location>
</feature>
<dbReference type="STRING" id="1742359.GCA_001439625_03589"/>
<evidence type="ECO:0000256" key="4">
    <source>
        <dbReference type="ARBA" id="ARBA00022989"/>
    </source>
</evidence>
<evidence type="ECO:0000256" key="3">
    <source>
        <dbReference type="ARBA" id="ARBA00022692"/>
    </source>
</evidence>